<evidence type="ECO:0008006" key="3">
    <source>
        <dbReference type="Google" id="ProtNLM"/>
    </source>
</evidence>
<organism evidence="1 2">
    <name type="scientific">Pseudomonas mercuritolerans</name>
    <dbReference type="NCBI Taxonomy" id="2951809"/>
    <lineage>
        <taxon>Bacteria</taxon>
        <taxon>Pseudomonadati</taxon>
        <taxon>Pseudomonadota</taxon>
        <taxon>Gammaproteobacteria</taxon>
        <taxon>Pseudomonadales</taxon>
        <taxon>Pseudomonadaceae</taxon>
        <taxon>Pseudomonas</taxon>
    </lineage>
</organism>
<sequence>MTDTGPRENFVQAMADNDTFVKSALIGDFVGSSTSQSMIIRRHFTEVMVFPVIHYKITITTLAGTTYSTAQPIPSAEYIHLLSKGDEVTIENTTYRVSHSEFIKQSDGEWTTKVYWQPILQAS</sequence>
<proteinExistence type="predicted"/>
<gene>
    <name evidence="1" type="ORF">ND528_18450</name>
</gene>
<dbReference type="Proteomes" id="UP001063475">
    <property type="component" value="Unassembled WGS sequence"/>
</dbReference>
<name>A0ABT2Y031_9PSED</name>
<reference evidence="1" key="1">
    <citation type="submission" date="2022-06" db="EMBL/GenBank/DDBJ databases">
        <title>De novo draft assembly of the Pseudomonas mercurotoleraris sp. nov., isolated from the plants rhizosphere.</title>
        <authorList>
            <person name="Robas M."/>
            <person name="Gonzalez D."/>
            <person name="Fernandez V.M."/>
            <person name="Luna L."/>
            <person name="Provanza A."/>
            <person name="Jimenez P.A."/>
        </authorList>
    </citation>
    <scope>NUCLEOTIDE SEQUENCE</scope>
    <source>
        <strain evidence="1">SAICEUPSM</strain>
    </source>
</reference>
<keyword evidence="2" id="KW-1185">Reference proteome</keyword>
<dbReference type="EMBL" id="JAMSHA010000006">
    <property type="protein sequence ID" value="MCV2223556.1"/>
    <property type="molecule type" value="Genomic_DNA"/>
</dbReference>
<protein>
    <recommendedName>
        <fullName evidence="3">DUF4440 domain-containing protein</fullName>
    </recommendedName>
</protein>
<evidence type="ECO:0000313" key="2">
    <source>
        <dbReference type="Proteomes" id="UP001063475"/>
    </source>
</evidence>
<dbReference type="RefSeq" id="WP_130912150.1">
    <property type="nucleotide sequence ID" value="NZ_JAMSHA010000006.1"/>
</dbReference>
<comment type="caution">
    <text evidence="1">The sequence shown here is derived from an EMBL/GenBank/DDBJ whole genome shotgun (WGS) entry which is preliminary data.</text>
</comment>
<evidence type="ECO:0000313" key="1">
    <source>
        <dbReference type="EMBL" id="MCV2223556.1"/>
    </source>
</evidence>
<accession>A0ABT2Y031</accession>